<proteinExistence type="predicted"/>
<feature type="transmembrane region" description="Helical" evidence="14">
    <location>
        <begin position="267"/>
        <end position="288"/>
    </location>
</feature>
<keyword evidence="6" id="KW-0808">Transferase</keyword>
<dbReference type="EMBL" id="BAVR01000016">
    <property type="protein sequence ID" value="GAE88273.1"/>
    <property type="molecule type" value="Genomic_DNA"/>
</dbReference>
<accession>W4V632</accession>
<dbReference type="Proteomes" id="UP000019109">
    <property type="component" value="Unassembled WGS sequence"/>
</dbReference>
<dbReference type="EC" id="2.7.13.3" evidence="3"/>
<dbReference type="InterPro" id="IPR036890">
    <property type="entry name" value="HATPase_C_sf"/>
</dbReference>
<evidence type="ECO:0000256" key="1">
    <source>
        <dbReference type="ARBA" id="ARBA00000085"/>
    </source>
</evidence>
<evidence type="ECO:0000256" key="9">
    <source>
        <dbReference type="ARBA" id="ARBA00022777"/>
    </source>
</evidence>
<dbReference type="CDD" id="cd00082">
    <property type="entry name" value="HisKA"/>
    <property type="match status" value="1"/>
</dbReference>
<evidence type="ECO:0000256" key="7">
    <source>
        <dbReference type="ARBA" id="ARBA00022692"/>
    </source>
</evidence>
<evidence type="ECO:0000256" key="13">
    <source>
        <dbReference type="ARBA" id="ARBA00023136"/>
    </source>
</evidence>
<keyword evidence="13 14" id="KW-0472">Membrane</keyword>
<dbReference type="InterPro" id="IPR005467">
    <property type="entry name" value="His_kinase_dom"/>
</dbReference>
<organism evidence="16 17">
    <name type="scientific">Acetivibrio straminisolvens JCM 21531</name>
    <dbReference type="NCBI Taxonomy" id="1294263"/>
    <lineage>
        <taxon>Bacteria</taxon>
        <taxon>Bacillati</taxon>
        <taxon>Bacillota</taxon>
        <taxon>Clostridia</taxon>
        <taxon>Eubacteriales</taxon>
        <taxon>Oscillospiraceae</taxon>
        <taxon>Acetivibrio</taxon>
    </lineage>
</organism>
<dbReference type="InterPro" id="IPR036097">
    <property type="entry name" value="HisK_dim/P_sf"/>
</dbReference>
<dbReference type="GO" id="GO:0005886">
    <property type="term" value="C:plasma membrane"/>
    <property type="evidence" value="ECO:0007669"/>
    <property type="project" value="UniProtKB-SubCell"/>
</dbReference>
<keyword evidence="8" id="KW-0547">Nucleotide-binding</keyword>
<comment type="catalytic activity">
    <reaction evidence="1">
        <text>ATP + protein L-histidine = ADP + protein N-phospho-L-histidine.</text>
        <dbReference type="EC" id="2.7.13.3"/>
    </reaction>
</comment>
<dbReference type="GO" id="GO:0000155">
    <property type="term" value="F:phosphorelay sensor kinase activity"/>
    <property type="evidence" value="ECO:0007669"/>
    <property type="project" value="InterPro"/>
</dbReference>
<evidence type="ECO:0000256" key="14">
    <source>
        <dbReference type="SAM" id="Phobius"/>
    </source>
</evidence>
<comment type="subcellular location">
    <subcellularLocation>
        <location evidence="2">Cell membrane</location>
        <topology evidence="2">Multi-pass membrane protein</topology>
    </subcellularLocation>
</comment>
<feature type="transmembrane region" description="Helical" evidence="14">
    <location>
        <begin position="358"/>
        <end position="376"/>
    </location>
</feature>
<evidence type="ECO:0000256" key="5">
    <source>
        <dbReference type="ARBA" id="ARBA00022553"/>
    </source>
</evidence>
<keyword evidence="7 14" id="KW-0812">Transmembrane</keyword>
<keyword evidence="12" id="KW-0902">Two-component regulatory system</keyword>
<comment type="caution">
    <text evidence="16">The sequence shown here is derived from an EMBL/GenBank/DDBJ whole genome shotgun (WGS) entry which is preliminary data.</text>
</comment>
<dbReference type="Pfam" id="PF02518">
    <property type="entry name" value="HATPase_c"/>
    <property type="match status" value="1"/>
</dbReference>
<dbReference type="InterPro" id="IPR003594">
    <property type="entry name" value="HATPase_dom"/>
</dbReference>
<evidence type="ECO:0000256" key="2">
    <source>
        <dbReference type="ARBA" id="ARBA00004651"/>
    </source>
</evidence>
<dbReference type="PANTHER" id="PTHR45528">
    <property type="entry name" value="SENSOR HISTIDINE KINASE CPXA"/>
    <property type="match status" value="1"/>
</dbReference>
<keyword evidence="10" id="KW-0067">ATP-binding</keyword>
<protein>
    <recommendedName>
        <fullName evidence="3">histidine kinase</fullName>
        <ecNumber evidence="3">2.7.13.3</ecNumber>
    </recommendedName>
</protein>
<evidence type="ECO:0000256" key="12">
    <source>
        <dbReference type="ARBA" id="ARBA00023012"/>
    </source>
</evidence>
<keyword evidence="9 16" id="KW-0418">Kinase</keyword>
<dbReference type="SMART" id="SM00388">
    <property type="entry name" value="HisKA"/>
    <property type="match status" value="1"/>
</dbReference>
<dbReference type="STRING" id="1294263.JCM21531_1705"/>
<keyword evidence="5" id="KW-0597">Phosphoprotein</keyword>
<dbReference type="Gene3D" id="1.10.287.130">
    <property type="match status" value="1"/>
</dbReference>
<evidence type="ECO:0000256" key="3">
    <source>
        <dbReference type="ARBA" id="ARBA00012438"/>
    </source>
</evidence>
<dbReference type="InterPro" id="IPR050398">
    <property type="entry name" value="HssS/ArlS-like"/>
</dbReference>
<feature type="transmembrane region" description="Helical" evidence="14">
    <location>
        <begin position="187"/>
        <end position="213"/>
    </location>
</feature>
<keyword evidence="17" id="KW-1185">Reference proteome</keyword>
<dbReference type="AlphaFoldDB" id="W4V632"/>
<sequence>MAKRLAFFLAWLSFLVVCGSWGFLIKNEQIVTCDNYYSYPKYISNFSSHVASVVDYYIWLKDVKSEENIMDNEIDWYMITEEGIKLYNATQTISNILNFGYYIKDTQTGEVITNVIDDEPIEFLKKQRTYVYINNRNVYNQHLYRADHIMEIMRGTNYEVYAAVIEPLKSGDEFYDDYIRYTRVKSWMIFVIISLIACSILLIGCLAYIFSGTWKGIWQEQKEEKKPVPIIDKVYLDIHTLGAAILTGVCAFVFVKTLDDYYYNEPKSILVFIVVLSLAFITWLSYSLSLTRRTKRGKLSDNILFIIILRKIRAFIKDCFNGRIFRAWILLLLPVYVAVNGVLSAIIVGAIVNNYYRHVIIIIGFSLVLINVLAFVSTSSALRSLSTIMEGTKQISQGNLDYEMNPDKMSPVFAAFAENICNIRGGLKNAVEEAIKGERMKTELITNVSHDLKTPLTSIINYVDLLKREDVESKKAKEYIGILEEKSARLRVLIEDLVEASKASSGNLSVNFEKVDLHELVLQAQGEYQEKMEKAGLDIRISSEDNNIFVRADGRHMWRIIENLMSNVLKYSLRGSRVYINITKNQTDGVLIIKNISAVPLNIPAERLTERFVRGDEARTTEGSGLGLSIAQSLTALQRGKFDIQIDGDLFKVTVEMPLWKDSQ</sequence>
<dbReference type="FunFam" id="1.10.287.130:FF:000001">
    <property type="entry name" value="Two-component sensor histidine kinase"/>
    <property type="match status" value="1"/>
</dbReference>
<gene>
    <name evidence="16" type="ORF">JCM21531_1705</name>
</gene>
<keyword evidence="4" id="KW-1003">Cell membrane</keyword>
<dbReference type="PROSITE" id="PS50109">
    <property type="entry name" value="HIS_KIN"/>
    <property type="match status" value="1"/>
</dbReference>
<evidence type="ECO:0000256" key="10">
    <source>
        <dbReference type="ARBA" id="ARBA00022840"/>
    </source>
</evidence>
<evidence type="ECO:0000313" key="16">
    <source>
        <dbReference type="EMBL" id="GAE88273.1"/>
    </source>
</evidence>
<dbReference type="Gene3D" id="3.30.565.10">
    <property type="entry name" value="Histidine kinase-like ATPase, C-terminal domain"/>
    <property type="match status" value="1"/>
</dbReference>
<dbReference type="InterPro" id="IPR003661">
    <property type="entry name" value="HisK_dim/P_dom"/>
</dbReference>
<keyword evidence="11 14" id="KW-1133">Transmembrane helix</keyword>
<evidence type="ECO:0000256" key="6">
    <source>
        <dbReference type="ARBA" id="ARBA00022679"/>
    </source>
</evidence>
<feature type="transmembrane region" description="Helical" evidence="14">
    <location>
        <begin position="234"/>
        <end position="255"/>
    </location>
</feature>
<evidence type="ECO:0000313" key="17">
    <source>
        <dbReference type="Proteomes" id="UP000019109"/>
    </source>
</evidence>
<dbReference type="SUPFAM" id="SSF55874">
    <property type="entry name" value="ATPase domain of HSP90 chaperone/DNA topoisomerase II/histidine kinase"/>
    <property type="match status" value="1"/>
</dbReference>
<evidence type="ECO:0000256" key="4">
    <source>
        <dbReference type="ARBA" id="ARBA00022475"/>
    </source>
</evidence>
<feature type="transmembrane region" description="Helical" evidence="14">
    <location>
        <begin position="327"/>
        <end position="352"/>
    </location>
</feature>
<evidence type="ECO:0000259" key="15">
    <source>
        <dbReference type="PROSITE" id="PS50109"/>
    </source>
</evidence>
<dbReference type="SMART" id="SM00387">
    <property type="entry name" value="HATPase_c"/>
    <property type="match status" value="1"/>
</dbReference>
<dbReference type="SUPFAM" id="SSF47384">
    <property type="entry name" value="Homodimeric domain of signal transducing histidine kinase"/>
    <property type="match status" value="1"/>
</dbReference>
<evidence type="ECO:0000256" key="11">
    <source>
        <dbReference type="ARBA" id="ARBA00022989"/>
    </source>
</evidence>
<dbReference type="Pfam" id="PF00512">
    <property type="entry name" value="HisKA"/>
    <property type="match status" value="1"/>
</dbReference>
<dbReference type="PANTHER" id="PTHR45528:SF1">
    <property type="entry name" value="SENSOR HISTIDINE KINASE CPXA"/>
    <property type="match status" value="1"/>
</dbReference>
<feature type="domain" description="Histidine kinase" evidence="15">
    <location>
        <begin position="447"/>
        <end position="661"/>
    </location>
</feature>
<reference evidence="16" key="1">
    <citation type="journal article" date="2014" name="Genome Announc.">
        <title>Draft Genome Sequence of Clostridium straminisolvens Strain JCM 21531T, Isolated from a Cellulose-Degrading Bacterial Community.</title>
        <authorList>
            <person name="Yuki M."/>
            <person name="Oshima K."/>
            <person name="Suda W."/>
            <person name="Sakamoto M."/>
            <person name="Kitamura K."/>
            <person name="Iida T."/>
            <person name="Hattori M."/>
            <person name="Ohkuma M."/>
        </authorList>
    </citation>
    <scope>NUCLEOTIDE SEQUENCE [LARGE SCALE GENOMIC DNA]</scope>
    <source>
        <strain evidence="16">JCM 21531</strain>
    </source>
</reference>
<name>W4V632_9FIRM</name>
<dbReference type="GO" id="GO:0005524">
    <property type="term" value="F:ATP binding"/>
    <property type="evidence" value="ECO:0007669"/>
    <property type="project" value="UniProtKB-KW"/>
</dbReference>
<evidence type="ECO:0000256" key="8">
    <source>
        <dbReference type="ARBA" id="ARBA00022741"/>
    </source>
</evidence>
<dbReference type="Gene3D" id="6.10.340.10">
    <property type="match status" value="1"/>
</dbReference>